<evidence type="ECO:0000313" key="2">
    <source>
        <dbReference type="EMBL" id="TWI81640.1"/>
    </source>
</evidence>
<dbReference type="EMBL" id="VLLE01000004">
    <property type="protein sequence ID" value="TWI81640.1"/>
    <property type="molecule type" value="Genomic_DNA"/>
</dbReference>
<dbReference type="RefSeq" id="WP_144886826.1">
    <property type="nucleotide sequence ID" value="NZ_VLLE01000004.1"/>
</dbReference>
<dbReference type="Proteomes" id="UP000316167">
    <property type="component" value="Unassembled WGS sequence"/>
</dbReference>
<feature type="signal peptide" evidence="1">
    <location>
        <begin position="1"/>
        <end position="19"/>
    </location>
</feature>
<evidence type="ECO:0000256" key="1">
    <source>
        <dbReference type="SAM" id="SignalP"/>
    </source>
</evidence>
<sequence length="173" mass="19627">MKSKILLFLLLLSTVAASAQFNELVLRKNGVSHKRYKEGSLITLQTKLGMRYTGVIYLIQKDSIYFSEGGIHMRDVAVVYKKQKGRHRIIPVDGKTFLLTNAGIPLFTAGLVISGEPFTRSLLSGVGLVYIPVVLYNLQQLIFKTNKRYRIGSKYDLQMLDFYPPEKVPEKNQ</sequence>
<proteinExistence type="predicted"/>
<dbReference type="AlphaFoldDB" id="A0A562SLU9"/>
<organism evidence="2 3">
    <name type="scientific">Lacibacter cauensis</name>
    <dbReference type="NCBI Taxonomy" id="510947"/>
    <lineage>
        <taxon>Bacteria</taxon>
        <taxon>Pseudomonadati</taxon>
        <taxon>Bacteroidota</taxon>
        <taxon>Chitinophagia</taxon>
        <taxon>Chitinophagales</taxon>
        <taxon>Chitinophagaceae</taxon>
        <taxon>Lacibacter</taxon>
    </lineage>
</organism>
<keyword evidence="1" id="KW-0732">Signal</keyword>
<protein>
    <submittedName>
        <fullName evidence="2">Uncharacterized protein</fullName>
    </submittedName>
</protein>
<name>A0A562SLU9_9BACT</name>
<dbReference type="OrthoDB" id="9824205at2"/>
<accession>A0A562SLU9</accession>
<feature type="chain" id="PRO_5022220979" evidence="1">
    <location>
        <begin position="20"/>
        <end position="173"/>
    </location>
</feature>
<comment type="caution">
    <text evidence="2">The sequence shown here is derived from an EMBL/GenBank/DDBJ whole genome shotgun (WGS) entry which is preliminary data.</text>
</comment>
<evidence type="ECO:0000313" key="3">
    <source>
        <dbReference type="Proteomes" id="UP000316167"/>
    </source>
</evidence>
<keyword evidence="3" id="KW-1185">Reference proteome</keyword>
<reference evidence="2 3" key="1">
    <citation type="journal article" date="2015" name="Stand. Genomic Sci.">
        <title>Genomic Encyclopedia of Bacterial and Archaeal Type Strains, Phase III: the genomes of soil and plant-associated and newly described type strains.</title>
        <authorList>
            <person name="Whitman W.B."/>
            <person name="Woyke T."/>
            <person name="Klenk H.P."/>
            <person name="Zhou Y."/>
            <person name="Lilburn T.G."/>
            <person name="Beck B.J."/>
            <person name="De Vos P."/>
            <person name="Vandamme P."/>
            <person name="Eisen J.A."/>
            <person name="Garrity G."/>
            <person name="Hugenholtz P."/>
            <person name="Kyrpides N.C."/>
        </authorList>
    </citation>
    <scope>NUCLEOTIDE SEQUENCE [LARGE SCALE GENOMIC DNA]</scope>
    <source>
        <strain evidence="2 3">CGMCC 1.7271</strain>
    </source>
</reference>
<gene>
    <name evidence="2" type="ORF">IQ13_2658</name>
</gene>